<feature type="domain" description="Integrin alpha third immunoglobulin-like" evidence="16">
    <location>
        <begin position="771"/>
        <end position="1070"/>
    </location>
</feature>
<evidence type="ECO:0000313" key="18">
    <source>
        <dbReference type="Proteomes" id="UP000594260"/>
    </source>
</evidence>
<dbReference type="SUPFAM" id="SSF69179">
    <property type="entry name" value="Integrin domains"/>
    <property type="match status" value="2"/>
</dbReference>
<dbReference type="OMA" id="AKKQWIT"/>
<dbReference type="Gene3D" id="2.60.40.1460">
    <property type="entry name" value="Integrin domains. Chain A, domain 2"/>
    <property type="match status" value="1"/>
</dbReference>
<evidence type="ECO:0000256" key="4">
    <source>
        <dbReference type="ARBA" id="ARBA00022729"/>
    </source>
</evidence>
<feature type="chain" id="PRO_5029932809" evidence="13">
    <location>
        <begin position="24"/>
        <end position="1145"/>
    </location>
</feature>
<accession>A0A7M7K663</accession>
<evidence type="ECO:0000256" key="6">
    <source>
        <dbReference type="ARBA" id="ARBA00022889"/>
    </source>
</evidence>
<dbReference type="InterPro" id="IPR048286">
    <property type="entry name" value="Integrin_alpha_Ig-like_3"/>
</dbReference>
<dbReference type="Pfam" id="PF01839">
    <property type="entry name" value="FG-GAP"/>
    <property type="match status" value="3"/>
</dbReference>
<feature type="compositionally biased region" description="Acidic residues" evidence="14">
    <location>
        <begin position="922"/>
        <end position="931"/>
    </location>
</feature>
<keyword evidence="10 13" id="KW-0675">Receptor</keyword>
<keyword evidence="5" id="KW-0677">Repeat</keyword>
<feature type="signal peptide" evidence="13">
    <location>
        <begin position="1"/>
        <end position="23"/>
    </location>
</feature>
<keyword evidence="9 13" id="KW-0472">Membrane</keyword>
<dbReference type="PRINTS" id="PR01185">
    <property type="entry name" value="INTEGRINA"/>
</dbReference>
<dbReference type="Proteomes" id="UP000594260">
    <property type="component" value="Unplaced"/>
</dbReference>
<dbReference type="FunCoup" id="A0A7M7K663">
    <property type="interactions" value="193"/>
</dbReference>
<feature type="repeat" description="FG-GAP" evidence="12">
    <location>
        <begin position="353"/>
        <end position="411"/>
    </location>
</feature>
<evidence type="ECO:0000256" key="3">
    <source>
        <dbReference type="ARBA" id="ARBA00022692"/>
    </source>
</evidence>
<dbReference type="GO" id="GO:0007229">
    <property type="term" value="P:integrin-mediated signaling pathway"/>
    <property type="evidence" value="ECO:0007669"/>
    <property type="project" value="UniProtKB-KW"/>
</dbReference>
<dbReference type="GO" id="GO:0008305">
    <property type="term" value="C:integrin complex"/>
    <property type="evidence" value="ECO:0007669"/>
    <property type="project" value="InterPro"/>
</dbReference>
<dbReference type="SUPFAM" id="SSF69318">
    <property type="entry name" value="Integrin alpha N-terminal domain"/>
    <property type="match status" value="1"/>
</dbReference>
<evidence type="ECO:0000256" key="5">
    <source>
        <dbReference type="ARBA" id="ARBA00022737"/>
    </source>
</evidence>
<feature type="repeat" description="FG-GAP" evidence="12">
    <location>
        <begin position="294"/>
        <end position="351"/>
    </location>
</feature>
<evidence type="ECO:0000256" key="14">
    <source>
        <dbReference type="SAM" id="MobiDB-lite"/>
    </source>
</evidence>
<keyword evidence="6 13" id="KW-0130">Cell adhesion</keyword>
<organism evidence="17 18">
    <name type="scientific">Varroa destructor</name>
    <name type="common">Honeybee mite</name>
    <dbReference type="NCBI Taxonomy" id="109461"/>
    <lineage>
        <taxon>Eukaryota</taxon>
        <taxon>Metazoa</taxon>
        <taxon>Ecdysozoa</taxon>
        <taxon>Arthropoda</taxon>
        <taxon>Chelicerata</taxon>
        <taxon>Arachnida</taxon>
        <taxon>Acari</taxon>
        <taxon>Parasitiformes</taxon>
        <taxon>Mesostigmata</taxon>
        <taxon>Gamasina</taxon>
        <taxon>Dermanyssoidea</taxon>
        <taxon>Varroidae</taxon>
        <taxon>Varroa</taxon>
    </lineage>
</organism>
<feature type="compositionally biased region" description="Low complexity" evidence="14">
    <location>
        <begin position="882"/>
        <end position="895"/>
    </location>
</feature>
<dbReference type="GeneID" id="111250273"/>
<dbReference type="PANTHER" id="PTHR23220:SF122">
    <property type="entry name" value="INTEGRIN ALPHA-PS1"/>
    <property type="match status" value="1"/>
</dbReference>
<comment type="similarity">
    <text evidence="2 13">Belongs to the integrin alpha chain family.</text>
</comment>
<dbReference type="GO" id="GO:0009897">
    <property type="term" value="C:external side of plasma membrane"/>
    <property type="evidence" value="ECO:0007669"/>
    <property type="project" value="TreeGrafter"/>
</dbReference>
<dbReference type="GO" id="GO:0005178">
    <property type="term" value="F:integrin binding"/>
    <property type="evidence" value="ECO:0007669"/>
    <property type="project" value="TreeGrafter"/>
</dbReference>
<feature type="repeat" description="FG-GAP" evidence="12">
    <location>
        <begin position="29"/>
        <end position="88"/>
    </location>
</feature>
<comment type="subcellular location">
    <subcellularLocation>
        <location evidence="1 13">Membrane</location>
        <topology evidence="1 13">Single-pass type I membrane protein</topology>
    </subcellularLocation>
</comment>
<dbReference type="InterPro" id="IPR013519">
    <property type="entry name" value="Int_alpha_beta-p"/>
</dbReference>
<dbReference type="RefSeq" id="XP_022660963.1">
    <property type="nucleotide sequence ID" value="XM_022805228.1"/>
</dbReference>
<dbReference type="KEGG" id="vde:111250273"/>
<evidence type="ECO:0000256" key="2">
    <source>
        <dbReference type="ARBA" id="ARBA00008054"/>
    </source>
</evidence>
<keyword evidence="4 13" id="KW-0732">Signal</keyword>
<keyword evidence="11" id="KW-0325">Glycoprotein</keyword>
<evidence type="ECO:0000256" key="10">
    <source>
        <dbReference type="ARBA" id="ARBA00023170"/>
    </source>
</evidence>
<keyword evidence="18" id="KW-1185">Reference proteome</keyword>
<feature type="region of interest" description="Disordered" evidence="14">
    <location>
        <begin position="882"/>
        <end position="936"/>
    </location>
</feature>
<dbReference type="GO" id="GO:0033627">
    <property type="term" value="P:cell adhesion mediated by integrin"/>
    <property type="evidence" value="ECO:0007669"/>
    <property type="project" value="TreeGrafter"/>
</dbReference>
<dbReference type="OrthoDB" id="5317514at2759"/>
<keyword evidence="8 13" id="KW-0401">Integrin</keyword>
<evidence type="ECO:0000256" key="1">
    <source>
        <dbReference type="ARBA" id="ARBA00004479"/>
    </source>
</evidence>
<evidence type="ECO:0000256" key="13">
    <source>
        <dbReference type="RuleBase" id="RU003762"/>
    </source>
</evidence>
<protein>
    <submittedName>
        <fullName evidence="17">Uncharacterized protein</fullName>
    </submittedName>
</protein>
<proteinExistence type="inferred from homology"/>
<dbReference type="EnsemblMetazoa" id="XM_022805228">
    <property type="protein sequence ID" value="XP_022660963"/>
    <property type="gene ID" value="LOC111250273"/>
</dbReference>
<name>A0A7M7K663_VARDE</name>
<evidence type="ECO:0000256" key="9">
    <source>
        <dbReference type="ARBA" id="ARBA00023136"/>
    </source>
</evidence>
<dbReference type="SMART" id="SM00191">
    <property type="entry name" value="Int_alpha"/>
    <property type="match status" value="5"/>
</dbReference>
<keyword evidence="7 13" id="KW-1133">Transmembrane helix</keyword>
<dbReference type="Pfam" id="PF20806">
    <property type="entry name" value="Integrin_A_Ig_3"/>
    <property type="match status" value="1"/>
</dbReference>
<dbReference type="AlphaFoldDB" id="A0A7M7K663"/>
<dbReference type="InterPro" id="IPR048285">
    <property type="entry name" value="Integrin_alpha_Ig-like_2"/>
</dbReference>
<feature type="repeat" description="FG-GAP" evidence="12">
    <location>
        <begin position="415"/>
        <end position="480"/>
    </location>
</feature>
<feature type="domain" description="Integrin alpha second immunoglobulin-like" evidence="15">
    <location>
        <begin position="624"/>
        <end position="765"/>
    </location>
</feature>
<dbReference type="Gene3D" id="2.60.40.1530">
    <property type="entry name" value="ntegrin, alpha v. Chain A, domain 4"/>
    <property type="match status" value="1"/>
</dbReference>
<evidence type="ECO:0000256" key="8">
    <source>
        <dbReference type="ARBA" id="ARBA00023037"/>
    </source>
</evidence>
<keyword evidence="3 13" id="KW-0812">Transmembrane</keyword>
<sequence length="1145" mass="128403">MCWQKLVTLALAGILLVPRDSAGFNLEPRLPVIYEGQTGSYFGYSVAAHMITENSTDDRKPRIIVGAPKQDRSGAVMACDIFSQPRLMSQSSCQKLPFFDSFEEQGQGNMTDMWFGVSVSSGQQNGLMACAHRYVKPTTIINENNVHEEQRLGFGICFQYSTSLVPEAAWVPCDGQPVKDYHLGFGLCQAGTSCHLNSKYDVQTIGMPGTKTWRGGVSSFMKRDKYIREWLRTNTDSSYPVENYAYLGMSVASGNFFDKQRLGWAAGAPRANDTGAVLLFERNRAPNNNELEHNRTLIGEQVASSFGYVIAVVDINSDGLDDLVVGAPFYYEDGVGGAVHVYLNEGAPRYLYQGMQYRKVIGSKEESRFGFAITGLGDIDRDGFNDLAIGAPYEGDGAVYIYLGSKNGLSERPSQIIRASDVKRTRTVPSTFGYSLSGGVDLDNNKYPDLVVGAYSSDRAFAIYARPIKNIKAELRYSLPIDPTTEKCLSGKEVCTTFQVCLTTPSDFDHRTGDLIVVQRIEAETFQPNKKKSRVIFKKAKNTETPHILVESFQMTDYSKCTTGELILVDRSDIHTTIKLKLTLDLDNDLDRNDRLHVPRIDQYPILNKKLGTLTIPVDFKKNCGDNAVCESTLYTESKLNLPNEKGEPVYYLGWETMNLTVSVRNTGESAYDAFLHIEHPSEMTFIGRSVLNKKSVLDCSTENQTLVRCDLGNPMENGDLAELLLKFRPEREADDLTTMRFVVHTTTSSQDTLNQRPTTFDVSVVRAAELEIKGLAKPEQVWYGGRVVGASAMQSEAEIGSEVTHVYSVFNYGPYMVPNFKVHIRWPMEVENSRKNGKYLLYLTELPKVQVNGVLTSCRAVKDNSVDPLGFTNKQAIVATEAPTAAASRSRPSTLRIPQKKSTDPVIRRTTTTTTPKPTTEDDYDYDADYGEARPTTTTTPKTIYARKVITERNYTYVSSYGRNTRVRRDMIVPAESVRVDGRVLNVVKMRCNQNTRCVDFSCTVTNLQKHNSAVITIKSRLWNATFVEDYPRVDQVSIFSFAEIRLDPEIDIRQKTTNDYAEAETKAYPDSSLYQRSEGAPWWVIALGVIIGILILVAIAYCLYKMDFFKRNQHLRNGEYEPVSQTEKKELTQFSQYPDSNFH</sequence>
<dbReference type="GO" id="GO:0007157">
    <property type="term" value="P:heterophilic cell-cell adhesion via plasma membrane cell adhesion molecules"/>
    <property type="evidence" value="ECO:0007669"/>
    <property type="project" value="UniProtKB-ARBA"/>
</dbReference>
<dbReference type="PROSITE" id="PS51470">
    <property type="entry name" value="FG_GAP"/>
    <property type="match status" value="4"/>
</dbReference>
<evidence type="ECO:0000259" key="16">
    <source>
        <dbReference type="Pfam" id="PF20806"/>
    </source>
</evidence>
<evidence type="ECO:0000256" key="12">
    <source>
        <dbReference type="PROSITE-ProRule" id="PRU00803"/>
    </source>
</evidence>
<evidence type="ECO:0000259" key="15">
    <source>
        <dbReference type="Pfam" id="PF20805"/>
    </source>
</evidence>
<dbReference type="Gene3D" id="2.60.40.1510">
    <property type="entry name" value="ntegrin, alpha v. Chain A, domain 3"/>
    <property type="match status" value="1"/>
</dbReference>
<evidence type="ECO:0000256" key="7">
    <source>
        <dbReference type="ARBA" id="ARBA00022989"/>
    </source>
</evidence>
<dbReference type="InParanoid" id="A0A7M7K663"/>
<reference evidence="17" key="1">
    <citation type="submission" date="2021-01" db="UniProtKB">
        <authorList>
            <consortium name="EnsemblMetazoa"/>
        </authorList>
    </citation>
    <scope>IDENTIFICATION</scope>
</reference>
<dbReference type="InterPro" id="IPR028994">
    <property type="entry name" value="Integrin_alpha_N"/>
</dbReference>
<evidence type="ECO:0000313" key="17">
    <source>
        <dbReference type="EnsemblMetazoa" id="XP_022660963"/>
    </source>
</evidence>
<dbReference type="Gene3D" id="2.130.10.130">
    <property type="entry name" value="Integrin alpha, N-terminal"/>
    <property type="match status" value="1"/>
</dbReference>
<dbReference type="InterPro" id="IPR032695">
    <property type="entry name" value="Integrin_dom_sf"/>
</dbReference>
<dbReference type="GO" id="GO:0007160">
    <property type="term" value="P:cell-matrix adhesion"/>
    <property type="evidence" value="ECO:0007669"/>
    <property type="project" value="TreeGrafter"/>
</dbReference>
<dbReference type="PANTHER" id="PTHR23220">
    <property type="entry name" value="INTEGRIN ALPHA"/>
    <property type="match status" value="1"/>
</dbReference>
<feature type="transmembrane region" description="Helical" evidence="13">
    <location>
        <begin position="1084"/>
        <end position="1106"/>
    </location>
</feature>
<dbReference type="InterPro" id="IPR013517">
    <property type="entry name" value="FG-GAP"/>
</dbReference>
<dbReference type="Gene3D" id="1.20.5.930">
    <property type="entry name" value="Bicelle-embedded integrin alpha(iib) transmembrane segment"/>
    <property type="match status" value="1"/>
</dbReference>
<evidence type="ECO:0000256" key="11">
    <source>
        <dbReference type="ARBA" id="ARBA00023180"/>
    </source>
</evidence>
<dbReference type="InterPro" id="IPR000413">
    <property type="entry name" value="Integrin_alpha"/>
</dbReference>
<dbReference type="Pfam" id="PF20805">
    <property type="entry name" value="Integrin_A_Ig_2"/>
    <property type="match status" value="1"/>
</dbReference>